<feature type="region of interest" description="Disordered" evidence="5">
    <location>
        <begin position="23"/>
        <end position="47"/>
    </location>
</feature>
<dbReference type="RefSeq" id="WP_377832192.1">
    <property type="nucleotide sequence ID" value="NZ_JBHRSK010000004.1"/>
</dbReference>
<name>A0ABV7AFI4_9RHOB</name>
<dbReference type="PROSITE" id="PS01102">
    <property type="entry name" value="ZF_DKSA_1"/>
    <property type="match status" value="1"/>
</dbReference>
<evidence type="ECO:0000313" key="8">
    <source>
        <dbReference type="Proteomes" id="UP001595443"/>
    </source>
</evidence>
<dbReference type="InterPro" id="IPR000962">
    <property type="entry name" value="Znf_DskA_TraR"/>
</dbReference>
<dbReference type="Pfam" id="PF01258">
    <property type="entry name" value="zf-dskA_traR"/>
    <property type="match status" value="1"/>
</dbReference>
<dbReference type="Proteomes" id="UP001595443">
    <property type="component" value="Unassembled WGS sequence"/>
</dbReference>
<feature type="domain" description="Zinc finger DksA/TraR C4-type" evidence="6">
    <location>
        <begin position="85"/>
        <end position="115"/>
    </location>
</feature>
<dbReference type="SUPFAM" id="SSF57716">
    <property type="entry name" value="Glucocorticoid receptor-like (DNA-binding domain)"/>
    <property type="match status" value="1"/>
</dbReference>
<dbReference type="Gene3D" id="1.20.120.910">
    <property type="entry name" value="DksA, coiled-coil domain"/>
    <property type="match status" value="1"/>
</dbReference>
<feature type="zinc finger region" description="dksA C4-type" evidence="4">
    <location>
        <begin position="89"/>
        <end position="113"/>
    </location>
</feature>
<dbReference type="PANTHER" id="PTHR33823">
    <property type="entry name" value="RNA POLYMERASE-BINDING TRANSCRIPTION FACTOR DKSA-RELATED"/>
    <property type="match status" value="1"/>
</dbReference>
<protein>
    <submittedName>
        <fullName evidence="7">TraR/DksA family transcriptional regulator</fullName>
    </submittedName>
</protein>
<keyword evidence="8" id="KW-1185">Reference proteome</keyword>
<organism evidence="7 8">
    <name type="scientific">Acidimangrovimonas pyrenivorans</name>
    <dbReference type="NCBI Taxonomy" id="2030798"/>
    <lineage>
        <taxon>Bacteria</taxon>
        <taxon>Pseudomonadati</taxon>
        <taxon>Pseudomonadota</taxon>
        <taxon>Alphaproteobacteria</taxon>
        <taxon>Rhodobacterales</taxon>
        <taxon>Paracoccaceae</taxon>
        <taxon>Acidimangrovimonas</taxon>
    </lineage>
</organism>
<evidence type="ECO:0000256" key="1">
    <source>
        <dbReference type="ARBA" id="ARBA00022723"/>
    </source>
</evidence>
<evidence type="ECO:0000256" key="5">
    <source>
        <dbReference type="SAM" id="MobiDB-lite"/>
    </source>
</evidence>
<gene>
    <name evidence="7" type="ORF">ACFOES_05500</name>
</gene>
<keyword evidence="2" id="KW-0863">Zinc-finger</keyword>
<proteinExistence type="predicted"/>
<dbReference type="InterPro" id="IPR020458">
    <property type="entry name" value="Znf_DskA_TraR_CS"/>
</dbReference>
<dbReference type="EMBL" id="JBHRSK010000004">
    <property type="protein sequence ID" value="MFC2967542.1"/>
    <property type="molecule type" value="Genomic_DNA"/>
</dbReference>
<sequence length="115" mass="12861">MSDPSPEELRARYWPRLTEELAGLRTSSSETSADRKPVELDQSSVGRLSRMDALQQQAMAAAQDARRQGRIRAIAAALERLEEDDFGWCEDCGEFIGEARLDLDPCLTRCVSCAR</sequence>
<keyword evidence="3" id="KW-0862">Zinc</keyword>
<evidence type="ECO:0000256" key="3">
    <source>
        <dbReference type="ARBA" id="ARBA00022833"/>
    </source>
</evidence>
<reference evidence="8" key="1">
    <citation type="journal article" date="2019" name="Int. J. Syst. Evol. Microbiol.">
        <title>The Global Catalogue of Microorganisms (GCM) 10K type strain sequencing project: providing services to taxonomists for standard genome sequencing and annotation.</title>
        <authorList>
            <consortium name="The Broad Institute Genomics Platform"/>
            <consortium name="The Broad Institute Genome Sequencing Center for Infectious Disease"/>
            <person name="Wu L."/>
            <person name="Ma J."/>
        </authorList>
    </citation>
    <scope>NUCLEOTIDE SEQUENCE [LARGE SCALE GENOMIC DNA]</scope>
    <source>
        <strain evidence="8">KCTC 62192</strain>
    </source>
</reference>
<accession>A0ABV7AFI4</accession>
<dbReference type="PROSITE" id="PS51128">
    <property type="entry name" value="ZF_DKSA_2"/>
    <property type="match status" value="1"/>
</dbReference>
<evidence type="ECO:0000313" key="7">
    <source>
        <dbReference type="EMBL" id="MFC2967542.1"/>
    </source>
</evidence>
<evidence type="ECO:0000256" key="2">
    <source>
        <dbReference type="ARBA" id="ARBA00022771"/>
    </source>
</evidence>
<evidence type="ECO:0000259" key="6">
    <source>
        <dbReference type="Pfam" id="PF01258"/>
    </source>
</evidence>
<keyword evidence="1" id="KW-0479">Metal-binding</keyword>
<dbReference type="PANTHER" id="PTHR33823:SF4">
    <property type="entry name" value="GENERAL STRESS PROTEIN 16O"/>
    <property type="match status" value="1"/>
</dbReference>
<comment type="caution">
    <text evidence="7">The sequence shown here is derived from an EMBL/GenBank/DDBJ whole genome shotgun (WGS) entry which is preliminary data.</text>
</comment>
<evidence type="ECO:0000256" key="4">
    <source>
        <dbReference type="PROSITE-ProRule" id="PRU00510"/>
    </source>
</evidence>